<evidence type="ECO:0000313" key="4">
    <source>
        <dbReference type="Proteomes" id="UP000523139"/>
    </source>
</evidence>
<reference evidence="3 4" key="1">
    <citation type="submission" date="2020-04" db="EMBL/GenBank/DDBJ databases">
        <title>Nesterenkonia sp. nov., isolated from marine sediment.</title>
        <authorList>
            <person name="Zhang G."/>
        </authorList>
    </citation>
    <scope>NUCLEOTIDE SEQUENCE [LARGE SCALE GENOMIC DNA]</scope>
    <source>
        <strain evidence="3 4">MY13</strain>
    </source>
</reference>
<feature type="region of interest" description="Disordered" evidence="1">
    <location>
        <begin position="1"/>
        <end position="26"/>
    </location>
</feature>
<feature type="region of interest" description="Disordered" evidence="1">
    <location>
        <begin position="47"/>
        <end position="89"/>
    </location>
</feature>
<dbReference type="InterPro" id="IPR006311">
    <property type="entry name" value="TAT_signal"/>
</dbReference>
<keyword evidence="2" id="KW-1133">Transmembrane helix</keyword>
<organism evidence="3 4">
    <name type="scientific">Nesterenkonia sedimenti</name>
    <dbReference type="NCBI Taxonomy" id="1463632"/>
    <lineage>
        <taxon>Bacteria</taxon>
        <taxon>Bacillati</taxon>
        <taxon>Actinomycetota</taxon>
        <taxon>Actinomycetes</taxon>
        <taxon>Micrococcales</taxon>
        <taxon>Micrococcaceae</taxon>
        <taxon>Nesterenkonia</taxon>
    </lineage>
</organism>
<keyword evidence="2" id="KW-0472">Membrane</keyword>
<protein>
    <submittedName>
        <fullName evidence="3">Uncharacterized protein</fullName>
    </submittedName>
</protein>
<proteinExistence type="predicted"/>
<sequence length="89" mass="9178">MRFSLSSPGGVQPGDQSSEHSEANFPRRSLLGAAAAVVTGGAVLAAPATAAAQESTQARTQRSWETDYDHRGKMENPANPLGCPLGKGV</sequence>
<evidence type="ECO:0000256" key="2">
    <source>
        <dbReference type="SAM" id="Phobius"/>
    </source>
</evidence>
<keyword evidence="4" id="KW-1185">Reference proteome</keyword>
<dbReference type="EMBL" id="JABAHY010000001">
    <property type="protein sequence ID" value="NLS08830.1"/>
    <property type="molecule type" value="Genomic_DNA"/>
</dbReference>
<comment type="caution">
    <text evidence="3">The sequence shown here is derived from an EMBL/GenBank/DDBJ whole genome shotgun (WGS) entry which is preliminary data.</text>
</comment>
<name>A0A7X8YCV8_9MICC</name>
<feature type="compositionally biased region" description="Basic and acidic residues" evidence="1">
    <location>
        <begin position="62"/>
        <end position="74"/>
    </location>
</feature>
<dbReference type="Proteomes" id="UP000523139">
    <property type="component" value="Unassembled WGS sequence"/>
</dbReference>
<accession>A0A7X8YCV8</accession>
<feature type="transmembrane region" description="Helical" evidence="2">
    <location>
        <begin position="30"/>
        <end position="52"/>
    </location>
</feature>
<dbReference type="PROSITE" id="PS51318">
    <property type="entry name" value="TAT"/>
    <property type="match status" value="1"/>
</dbReference>
<dbReference type="AlphaFoldDB" id="A0A7X8YCV8"/>
<keyword evidence="2" id="KW-0812">Transmembrane</keyword>
<dbReference type="RefSeq" id="WP_168886307.1">
    <property type="nucleotide sequence ID" value="NZ_JABAHY010000001.1"/>
</dbReference>
<evidence type="ECO:0000256" key="1">
    <source>
        <dbReference type="SAM" id="MobiDB-lite"/>
    </source>
</evidence>
<gene>
    <name evidence="3" type="ORF">HGQ17_02185</name>
</gene>
<evidence type="ECO:0000313" key="3">
    <source>
        <dbReference type="EMBL" id="NLS08830.1"/>
    </source>
</evidence>